<comment type="caution">
    <text evidence="2">The sequence shown here is derived from an EMBL/GenBank/DDBJ whole genome shotgun (WGS) entry which is preliminary data.</text>
</comment>
<dbReference type="RefSeq" id="WP_345235885.1">
    <property type="nucleotide sequence ID" value="NZ_BAABGZ010000020.1"/>
</dbReference>
<organism evidence="2 3">
    <name type="scientific">Hymenobacter saemangeumensis</name>
    <dbReference type="NCBI Taxonomy" id="1084522"/>
    <lineage>
        <taxon>Bacteria</taxon>
        <taxon>Pseudomonadati</taxon>
        <taxon>Bacteroidota</taxon>
        <taxon>Cytophagia</taxon>
        <taxon>Cytophagales</taxon>
        <taxon>Hymenobacteraceae</taxon>
        <taxon>Hymenobacter</taxon>
    </lineage>
</organism>
<feature type="signal peptide" evidence="1">
    <location>
        <begin position="1"/>
        <end position="17"/>
    </location>
</feature>
<dbReference type="Pfam" id="PF13557">
    <property type="entry name" value="Phenol_MetA_deg"/>
    <property type="match status" value="1"/>
</dbReference>
<keyword evidence="1" id="KW-0732">Signal</keyword>
<sequence>MKTLLCLLLCLPAAASAQTDQKTSPYDSAQFSWRKPVPRQQLRDLKPDRPGVTESPFTVDAGHAQLEVDAFRLINSGSEQETREREFHVAYSMLKFGLSRNTDFHVELPVYSNLKQRPATASEWQDRNAGFGDLSLRLKQNFMGNDGDKPVALAGIAYVRLPTGGAAGRGGVEYGALLPLNVELSKKWNLEAQLEADLNYDRDEAHHYWRWQPSLAFDYQITKKLGLLAEGVARWESLQQQWQTALNLAPFLKLTDNLQLDAGTHLALDRQIDHEYFIGVTVRR</sequence>
<evidence type="ECO:0000256" key="1">
    <source>
        <dbReference type="SAM" id="SignalP"/>
    </source>
</evidence>
<feature type="chain" id="PRO_5046767777" description="Transporter" evidence="1">
    <location>
        <begin position="18"/>
        <end position="284"/>
    </location>
</feature>
<keyword evidence="3" id="KW-1185">Reference proteome</keyword>
<accession>A0ABP8ICW2</accession>
<reference evidence="3" key="1">
    <citation type="journal article" date="2019" name="Int. J. Syst. Evol. Microbiol.">
        <title>The Global Catalogue of Microorganisms (GCM) 10K type strain sequencing project: providing services to taxonomists for standard genome sequencing and annotation.</title>
        <authorList>
            <consortium name="The Broad Institute Genomics Platform"/>
            <consortium name="The Broad Institute Genome Sequencing Center for Infectious Disease"/>
            <person name="Wu L."/>
            <person name="Ma J."/>
        </authorList>
    </citation>
    <scope>NUCLEOTIDE SEQUENCE [LARGE SCALE GENOMIC DNA]</scope>
    <source>
        <strain evidence="3">JCM 17923</strain>
    </source>
</reference>
<proteinExistence type="predicted"/>
<evidence type="ECO:0000313" key="3">
    <source>
        <dbReference type="Proteomes" id="UP001501153"/>
    </source>
</evidence>
<evidence type="ECO:0000313" key="2">
    <source>
        <dbReference type="EMBL" id="GAA4356267.1"/>
    </source>
</evidence>
<name>A0ABP8ICW2_9BACT</name>
<dbReference type="Proteomes" id="UP001501153">
    <property type="component" value="Unassembled WGS sequence"/>
</dbReference>
<gene>
    <name evidence="2" type="ORF">GCM10023185_19920</name>
</gene>
<dbReference type="InterPro" id="IPR025737">
    <property type="entry name" value="FApF"/>
</dbReference>
<dbReference type="EMBL" id="BAABGZ010000020">
    <property type="protein sequence ID" value="GAA4356267.1"/>
    <property type="molecule type" value="Genomic_DNA"/>
</dbReference>
<protein>
    <recommendedName>
        <fullName evidence="4">Transporter</fullName>
    </recommendedName>
</protein>
<evidence type="ECO:0008006" key="4">
    <source>
        <dbReference type="Google" id="ProtNLM"/>
    </source>
</evidence>